<evidence type="ECO:0000256" key="1">
    <source>
        <dbReference type="SAM" id="SignalP"/>
    </source>
</evidence>
<feature type="chain" id="PRO_5025603396" description="Right handed beta helix domain-containing protein" evidence="1">
    <location>
        <begin position="18"/>
        <end position="575"/>
    </location>
</feature>
<sequence>MKKLLLLAALLPLALFAAKPTKMVDENGTTTTIAEYVGTTVSNSAVLDAEAGADVGIYSATQVTVGGPLQNNTLVVDDDGVTVTGWMELTGDPVRDQGVGNQGYNDDRYIAQSGTLTNSAEIVAEASGYTNRVERISADGRHWYGSPFAAFADAQDGDSFVVHPGTYNELGSQTSHFGARNNIRVAGIGRPRINITLPNLVPNERGLDASYMTNFIMTGIDFYQSTTGDVASLDSRYGLVLSRSSNAVVEDCRYQWDMSENNSSGAKMVVAVAEASGVVFRGCGFVLRDLGSNNSAGMLATHDAGALPPVFDDCTFVYDGIDYFDVGSLSILDACTANDLALFPASAGAQDDERPFLAGVGEINGAMIVGSMDDLSVQTGRNALRTELSRNPNVIVVGDNLDEIVGVQGPDFDCIPSDFSGTIFVQTSSLINKTMYPDDNVTQRYVFQAGTTTSYNTAVYQFIWTWRSASNINITVEGGRFHASGAGDNFGLTLHTCTNSSLTVVDCEFAHVDTLNKRQCVYQSGVGNQTYQMGGRVMTTGQDWIYYYGHVADGVAVYTNGTFLAAPDYIKWDTP</sequence>
<gene>
    <name evidence="2" type="ORF">PDESU_03300</name>
</gene>
<name>A0A6C2U5B6_PONDE</name>
<evidence type="ECO:0000313" key="2">
    <source>
        <dbReference type="EMBL" id="VGO14731.1"/>
    </source>
</evidence>
<keyword evidence="1" id="KW-0732">Signal</keyword>
<dbReference type="EMBL" id="CAAHFG010000002">
    <property type="protein sequence ID" value="VGO14731.1"/>
    <property type="molecule type" value="Genomic_DNA"/>
</dbReference>
<accession>A0A6C2U5B6</accession>
<evidence type="ECO:0008006" key="4">
    <source>
        <dbReference type="Google" id="ProtNLM"/>
    </source>
</evidence>
<dbReference type="Proteomes" id="UP000366872">
    <property type="component" value="Unassembled WGS sequence"/>
</dbReference>
<feature type="signal peptide" evidence="1">
    <location>
        <begin position="1"/>
        <end position="17"/>
    </location>
</feature>
<dbReference type="AlphaFoldDB" id="A0A6C2U5B6"/>
<evidence type="ECO:0000313" key="3">
    <source>
        <dbReference type="Proteomes" id="UP000366872"/>
    </source>
</evidence>
<proteinExistence type="predicted"/>
<dbReference type="RefSeq" id="WP_136080365.1">
    <property type="nucleotide sequence ID" value="NZ_CAAHFG010000002.1"/>
</dbReference>
<protein>
    <recommendedName>
        <fullName evidence="4">Right handed beta helix domain-containing protein</fullName>
    </recommendedName>
</protein>
<dbReference type="SUPFAM" id="SSF51126">
    <property type="entry name" value="Pectin lyase-like"/>
    <property type="match status" value="1"/>
</dbReference>
<reference evidence="2 3" key="1">
    <citation type="submission" date="2019-04" db="EMBL/GenBank/DDBJ databases">
        <authorList>
            <person name="Van Vliet M D."/>
        </authorList>
    </citation>
    <scope>NUCLEOTIDE SEQUENCE [LARGE SCALE GENOMIC DNA]</scope>
    <source>
        <strain evidence="2 3">F1</strain>
    </source>
</reference>
<dbReference type="InterPro" id="IPR011050">
    <property type="entry name" value="Pectin_lyase_fold/virulence"/>
</dbReference>
<organism evidence="2 3">
    <name type="scientific">Pontiella desulfatans</name>
    <dbReference type="NCBI Taxonomy" id="2750659"/>
    <lineage>
        <taxon>Bacteria</taxon>
        <taxon>Pseudomonadati</taxon>
        <taxon>Kiritimatiellota</taxon>
        <taxon>Kiritimatiellia</taxon>
        <taxon>Kiritimatiellales</taxon>
        <taxon>Pontiellaceae</taxon>
        <taxon>Pontiella</taxon>
    </lineage>
</organism>
<keyword evidence="3" id="KW-1185">Reference proteome</keyword>